<accession>A0AAV4NT90</accession>
<dbReference type="Proteomes" id="UP001054945">
    <property type="component" value="Unassembled WGS sequence"/>
</dbReference>
<gene>
    <name evidence="1" type="ORF">CEXT_246751</name>
</gene>
<evidence type="ECO:0000313" key="1">
    <source>
        <dbReference type="EMBL" id="GIX87141.1"/>
    </source>
</evidence>
<keyword evidence="2" id="KW-1185">Reference proteome</keyword>
<dbReference type="AlphaFoldDB" id="A0AAV4NT90"/>
<sequence>MKDIQLFGNKYLTTEQGITFLQDDGGRILKPFSQMEIVSMFGVKLAFQFGAGNHAQVPLAIKLFLPNTHWELPLVRGQPKQHYGLGLHVVSGKSFLPLAGHYEVSIIGTDKAINEMTAAVPSITILSSQKSPNHP</sequence>
<protein>
    <submittedName>
        <fullName evidence="1">Uncharacterized protein</fullName>
    </submittedName>
</protein>
<dbReference type="EMBL" id="BPLR01003655">
    <property type="protein sequence ID" value="GIX87141.1"/>
    <property type="molecule type" value="Genomic_DNA"/>
</dbReference>
<comment type="caution">
    <text evidence="1">The sequence shown here is derived from an EMBL/GenBank/DDBJ whole genome shotgun (WGS) entry which is preliminary data.</text>
</comment>
<evidence type="ECO:0000313" key="2">
    <source>
        <dbReference type="Proteomes" id="UP001054945"/>
    </source>
</evidence>
<name>A0AAV4NT90_CAEEX</name>
<proteinExistence type="predicted"/>
<organism evidence="1 2">
    <name type="scientific">Caerostris extrusa</name>
    <name type="common">Bark spider</name>
    <name type="synonym">Caerostris bankana</name>
    <dbReference type="NCBI Taxonomy" id="172846"/>
    <lineage>
        <taxon>Eukaryota</taxon>
        <taxon>Metazoa</taxon>
        <taxon>Ecdysozoa</taxon>
        <taxon>Arthropoda</taxon>
        <taxon>Chelicerata</taxon>
        <taxon>Arachnida</taxon>
        <taxon>Araneae</taxon>
        <taxon>Araneomorphae</taxon>
        <taxon>Entelegynae</taxon>
        <taxon>Araneoidea</taxon>
        <taxon>Araneidae</taxon>
        <taxon>Caerostris</taxon>
    </lineage>
</organism>
<reference evidence="1 2" key="1">
    <citation type="submission" date="2021-06" db="EMBL/GenBank/DDBJ databases">
        <title>Caerostris extrusa draft genome.</title>
        <authorList>
            <person name="Kono N."/>
            <person name="Arakawa K."/>
        </authorList>
    </citation>
    <scope>NUCLEOTIDE SEQUENCE [LARGE SCALE GENOMIC DNA]</scope>
</reference>